<reference evidence="1" key="2">
    <citation type="journal article" date="2024" name="Plant">
        <title>Genomic evolution and insights into agronomic trait innovations of Sesamum species.</title>
        <authorList>
            <person name="Miao H."/>
            <person name="Wang L."/>
            <person name="Qu L."/>
            <person name="Liu H."/>
            <person name="Sun Y."/>
            <person name="Le M."/>
            <person name="Wang Q."/>
            <person name="Wei S."/>
            <person name="Zheng Y."/>
            <person name="Lin W."/>
            <person name="Duan Y."/>
            <person name="Cao H."/>
            <person name="Xiong S."/>
            <person name="Wang X."/>
            <person name="Wei L."/>
            <person name="Li C."/>
            <person name="Ma Q."/>
            <person name="Ju M."/>
            <person name="Zhao R."/>
            <person name="Li G."/>
            <person name="Mu C."/>
            <person name="Tian Q."/>
            <person name="Mei H."/>
            <person name="Zhang T."/>
            <person name="Gao T."/>
            <person name="Zhang H."/>
        </authorList>
    </citation>
    <scope>NUCLEOTIDE SEQUENCE</scope>
    <source>
        <strain evidence="1">KEN8</strain>
    </source>
</reference>
<evidence type="ECO:0008006" key="2">
    <source>
        <dbReference type="Google" id="ProtNLM"/>
    </source>
</evidence>
<dbReference type="PANTHER" id="PTHR33649:SF4">
    <property type="entry name" value="PAR1 PROTEIN"/>
    <property type="match status" value="1"/>
</dbReference>
<organism evidence="1">
    <name type="scientific">Sesamum calycinum</name>
    <dbReference type="NCBI Taxonomy" id="2727403"/>
    <lineage>
        <taxon>Eukaryota</taxon>
        <taxon>Viridiplantae</taxon>
        <taxon>Streptophyta</taxon>
        <taxon>Embryophyta</taxon>
        <taxon>Tracheophyta</taxon>
        <taxon>Spermatophyta</taxon>
        <taxon>Magnoliopsida</taxon>
        <taxon>eudicotyledons</taxon>
        <taxon>Gunneridae</taxon>
        <taxon>Pentapetalae</taxon>
        <taxon>asterids</taxon>
        <taxon>lamiids</taxon>
        <taxon>Lamiales</taxon>
        <taxon>Pedaliaceae</taxon>
        <taxon>Sesamum</taxon>
    </lineage>
</organism>
<evidence type="ECO:0000313" key="1">
    <source>
        <dbReference type="EMBL" id="KAL0337801.1"/>
    </source>
</evidence>
<dbReference type="Pfam" id="PF06521">
    <property type="entry name" value="PAR1"/>
    <property type="match status" value="1"/>
</dbReference>
<proteinExistence type="predicted"/>
<protein>
    <recommendedName>
        <fullName evidence="2">PAR1 protein</fullName>
    </recommendedName>
</protein>
<comment type="caution">
    <text evidence="1">The sequence shown here is derived from an EMBL/GenBank/DDBJ whole genome shotgun (WGS) entry which is preliminary data.</text>
</comment>
<gene>
    <name evidence="1" type="ORF">Scaly_2055200</name>
</gene>
<sequence length="125" mass="13306">MVGDLICETLPRHLYSFAIASSEKRCILDASQSECGNIDYKCKTSNVMVEKLAGHIENDQCMNACGTDRLFTEGLSPEGSLPSNFTTSICSAACYDINCPGVVDLFSNIAAGEALPPAVSLCFAL</sequence>
<dbReference type="PANTHER" id="PTHR33649">
    <property type="entry name" value="PAR1 PROTEIN"/>
    <property type="match status" value="1"/>
</dbReference>
<dbReference type="InterPro" id="IPR009489">
    <property type="entry name" value="PAR1"/>
</dbReference>
<dbReference type="EMBL" id="JACGWM010000012">
    <property type="protein sequence ID" value="KAL0337801.1"/>
    <property type="molecule type" value="Genomic_DNA"/>
</dbReference>
<dbReference type="AlphaFoldDB" id="A0AAW2N2S2"/>
<accession>A0AAW2N2S2</accession>
<reference evidence="1" key="1">
    <citation type="submission" date="2020-06" db="EMBL/GenBank/DDBJ databases">
        <authorList>
            <person name="Li T."/>
            <person name="Hu X."/>
            <person name="Zhang T."/>
            <person name="Song X."/>
            <person name="Zhang H."/>
            <person name="Dai N."/>
            <person name="Sheng W."/>
            <person name="Hou X."/>
            <person name="Wei L."/>
        </authorList>
    </citation>
    <scope>NUCLEOTIDE SEQUENCE</scope>
    <source>
        <strain evidence="1">KEN8</strain>
        <tissue evidence="1">Leaf</tissue>
    </source>
</reference>
<name>A0AAW2N2S2_9LAMI</name>